<dbReference type="GO" id="GO:0020037">
    <property type="term" value="F:heme binding"/>
    <property type="evidence" value="ECO:0007669"/>
    <property type="project" value="InterPro"/>
</dbReference>
<dbReference type="GO" id="GO:0046872">
    <property type="term" value="F:metal ion binding"/>
    <property type="evidence" value="ECO:0007669"/>
    <property type="project" value="UniProtKB-KW"/>
</dbReference>
<evidence type="ECO:0000256" key="13">
    <source>
        <dbReference type="PIRSR" id="PIRSR600823-1"/>
    </source>
</evidence>
<dbReference type="InterPro" id="IPR019793">
    <property type="entry name" value="Peroxidases_heam-ligand_BS"/>
</dbReference>
<dbReference type="PRINTS" id="PR00461">
    <property type="entry name" value="PLPEROXIDASE"/>
</dbReference>
<keyword evidence="7 15" id="KW-0479">Metal-binding</keyword>
<keyword evidence="10 15" id="KW-0408">Iron</keyword>
<keyword evidence="18" id="KW-0472">Membrane</keyword>
<evidence type="ECO:0000256" key="15">
    <source>
        <dbReference type="PIRSR" id="PIRSR600823-3"/>
    </source>
</evidence>
<dbReference type="InterPro" id="IPR019794">
    <property type="entry name" value="Peroxidases_AS"/>
</dbReference>
<dbReference type="Pfam" id="PF00141">
    <property type="entry name" value="peroxidase"/>
    <property type="match status" value="2"/>
</dbReference>
<evidence type="ECO:0000256" key="7">
    <source>
        <dbReference type="ARBA" id="ARBA00022723"/>
    </source>
</evidence>
<evidence type="ECO:0000256" key="4">
    <source>
        <dbReference type="ARBA" id="ARBA00012313"/>
    </source>
</evidence>
<keyword evidence="18" id="KW-1133">Transmembrane helix</keyword>
<evidence type="ECO:0000256" key="10">
    <source>
        <dbReference type="ARBA" id="ARBA00023004"/>
    </source>
</evidence>
<evidence type="ECO:0000256" key="17">
    <source>
        <dbReference type="PIRSR" id="PIRSR600823-5"/>
    </source>
</evidence>
<comment type="cofactor">
    <cofactor evidence="15">
        <name>heme b</name>
        <dbReference type="ChEBI" id="CHEBI:60344"/>
    </cofactor>
    <text evidence="15">Binds 1 heme b (iron(II)-protoporphyrin IX) group per subunit.</text>
</comment>
<dbReference type="AlphaFoldDB" id="A0A445EVM9"/>
<dbReference type="CDD" id="cd00693">
    <property type="entry name" value="secretory_peroxidase"/>
    <property type="match status" value="2"/>
</dbReference>
<sequence length="697" mass="77208">MSNSQIIQYYFLVIVVMVTTNLGTWVIPTNGMNNDDNGRLTHHFYKKTCPKVLPVIRSVVEKAIKKEPRIGASLLRLHFHDCFVNGCDASVLLDDSNNINGEKNSPPNKNSLRGFEVVDEIKSELDKACKGPIVSCSDILAVAARDSVVILGGPHYRYHVPLGRRDARSASYEAANTSLPSPSSSFSELLSNFNSHGLGLKDLVALSGAHTIGFAQCSSFRDRIYNDTNIDPKLASYLKLQKCPQSGGDSNLAPFDSTDETFDNVYYKQLLDNKGLLHSDQELFKGNNSESDKLVNLFSRNPIAFAKRFKHSMIKMGNMKPLTGNEGEIRLNCRKFSIGLPYCFYINKPYTISLPNAMHNNKTKLQAPTIMASFSYLQCLLVIVMVTMMIPTTTNAAALTPNFYKKVCPKALPVIRRVVQKAINRERRMGASLLRLHFHDCFVNGCDGSILLDDTKNFTGEKTAKPNLNSIRGFDVVDEIKAAVDKACKRPVVSCADILAVAARDSVAILGGPQFWYKVLLGRRDARTANITAANNNLPAPFLNFTQLVTSFNNVGLNTKDLVVLSGGHTIGFARCTTFRNRIYNDTNIETNFATSLRRNCPRTSGVGDNNLTPLDPTPSSVDNLYYKALLGKKGILHSDQELYKGNGSESDKLVELYSKNPFAFARDFKNSMIKMGNMKSLTGNNGEIRLDCRRVN</sequence>
<feature type="binding site" description="axial binding residue" evidence="15">
    <location>
        <position position="569"/>
    </location>
    <ligand>
        <name>heme b</name>
        <dbReference type="ChEBI" id="CHEBI:60344"/>
    </ligand>
    <ligandPart>
        <name>Fe</name>
        <dbReference type="ChEBI" id="CHEBI:18248"/>
    </ligandPart>
</feature>
<accession>A0A445EVM9</accession>
<keyword evidence="8 15" id="KW-0106">Calcium</keyword>
<feature type="binding site" evidence="14">
    <location>
        <position position="539"/>
    </location>
    <ligand>
        <name>substrate</name>
    </ligand>
</feature>
<feature type="binding site" evidence="15">
    <location>
        <position position="623"/>
    </location>
    <ligand>
        <name>Ca(2+)</name>
        <dbReference type="ChEBI" id="CHEBI:29108"/>
        <label>2</label>
    </ligand>
</feature>
<comment type="catalytic activity">
    <reaction evidence="1">
        <text>2 a phenolic donor + H2O2 = 2 a phenolic radical donor + 2 H2O</text>
        <dbReference type="Rhea" id="RHEA:56136"/>
        <dbReference type="ChEBI" id="CHEBI:15377"/>
        <dbReference type="ChEBI" id="CHEBI:16240"/>
        <dbReference type="ChEBI" id="CHEBI:139520"/>
        <dbReference type="ChEBI" id="CHEBI:139521"/>
        <dbReference type="EC" id="1.11.1.7"/>
    </reaction>
</comment>
<feature type="disulfide bond" evidence="17">
    <location>
        <begin position="441"/>
        <end position="446"/>
    </location>
</feature>
<keyword evidence="21" id="KW-1185">Reference proteome</keyword>
<feature type="disulfide bond" evidence="17">
    <location>
        <begin position="495"/>
        <end position="693"/>
    </location>
</feature>
<dbReference type="Proteomes" id="UP000289738">
    <property type="component" value="Chromosome A01"/>
</dbReference>
<feature type="binding site" evidence="15">
    <location>
        <position position="440"/>
    </location>
    <ligand>
        <name>Ca(2+)</name>
        <dbReference type="ChEBI" id="CHEBI:29108"/>
        <label>1</label>
    </ligand>
</feature>
<dbReference type="FunFam" id="1.10.520.10:FF:000009">
    <property type="entry name" value="Peroxidase"/>
    <property type="match status" value="2"/>
</dbReference>
<evidence type="ECO:0000256" key="18">
    <source>
        <dbReference type="SAM" id="Phobius"/>
    </source>
</evidence>
<feature type="active site" description="Proton acceptor" evidence="13">
    <location>
        <position position="439"/>
    </location>
</feature>
<keyword evidence="11 17" id="KW-1015">Disulfide bond</keyword>
<feature type="transmembrane region" description="Helical" evidence="18">
    <location>
        <begin position="6"/>
        <end position="27"/>
    </location>
</feature>
<dbReference type="PRINTS" id="PR00458">
    <property type="entry name" value="PEROXIDASE"/>
</dbReference>
<keyword evidence="6" id="KW-0349">Heme</keyword>
<evidence type="ECO:0000256" key="3">
    <source>
        <dbReference type="ARBA" id="ARBA00006873"/>
    </source>
</evidence>
<dbReference type="EC" id="1.11.1.7" evidence="4"/>
<proteinExistence type="inferred from homology"/>
<dbReference type="GO" id="GO:0042744">
    <property type="term" value="P:hydrogen peroxide catabolic process"/>
    <property type="evidence" value="ECO:0007669"/>
    <property type="project" value="InterPro"/>
</dbReference>
<gene>
    <name evidence="20" type="ORF">Ahy_A01g004284</name>
</gene>
<feature type="disulfide bond" evidence="17">
    <location>
        <begin position="576"/>
        <end position="601"/>
    </location>
</feature>
<dbReference type="PROSITE" id="PS50873">
    <property type="entry name" value="PEROXIDASE_4"/>
    <property type="match status" value="2"/>
</dbReference>
<keyword evidence="5" id="KW-0575">Peroxidase</keyword>
<evidence type="ECO:0000256" key="6">
    <source>
        <dbReference type="ARBA" id="ARBA00022617"/>
    </source>
</evidence>
<dbReference type="STRING" id="3818.A0A445EVM9"/>
<feature type="binding site" evidence="15">
    <location>
        <position position="570"/>
    </location>
    <ligand>
        <name>Ca(2+)</name>
        <dbReference type="ChEBI" id="CHEBI:29108"/>
        <label>2</label>
    </ligand>
</feature>
<protein>
    <recommendedName>
        <fullName evidence="4">peroxidase</fullName>
        <ecNumber evidence="4">1.11.1.7</ecNumber>
    </recommendedName>
</protein>
<comment type="caution">
    <text evidence="20">The sequence shown here is derived from an EMBL/GenBank/DDBJ whole genome shotgun (WGS) entry which is preliminary data.</text>
</comment>
<evidence type="ECO:0000313" key="20">
    <source>
        <dbReference type="EMBL" id="RYR79470.1"/>
    </source>
</evidence>
<reference evidence="20 21" key="1">
    <citation type="submission" date="2019-01" db="EMBL/GenBank/DDBJ databases">
        <title>Sequencing of cultivated peanut Arachis hypogaea provides insights into genome evolution and oil improvement.</title>
        <authorList>
            <person name="Chen X."/>
        </authorList>
    </citation>
    <scope>NUCLEOTIDE SEQUENCE [LARGE SCALE GENOMIC DNA]</scope>
    <source>
        <strain evidence="21">cv. Fuhuasheng</strain>
        <tissue evidence="20">Leaves</tissue>
    </source>
</reference>
<dbReference type="PANTHER" id="PTHR31388:SF123">
    <property type="entry name" value="PEROXIDASE RIP1"/>
    <property type="match status" value="1"/>
</dbReference>
<feature type="site" description="Transition state stabilizer" evidence="16">
    <location>
        <position position="435"/>
    </location>
</feature>
<dbReference type="GO" id="GO:0140825">
    <property type="term" value="F:lactoperoxidase activity"/>
    <property type="evidence" value="ECO:0007669"/>
    <property type="project" value="UniProtKB-EC"/>
</dbReference>
<evidence type="ECO:0000256" key="8">
    <source>
        <dbReference type="ARBA" id="ARBA00022837"/>
    </source>
</evidence>
<feature type="binding site" evidence="15">
    <location>
        <position position="445"/>
    </location>
    <ligand>
        <name>Ca(2+)</name>
        <dbReference type="ChEBI" id="CHEBI:29108"/>
        <label>1</label>
    </ligand>
</feature>
<evidence type="ECO:0000256" key="2">
    <source>
        <dbReference type="ARBA" id="ARBA00002322"/>
    </source>
</evidence>
<feature type="domain" description="Plant heme peroxidase family profile" evidence="19">
    <location>
        <begin position="39"/>
        <end position="337"/>
    </location>
</feature>
<comment type="cofactor">
    <cofactor evidence="15">
        <name>Ca(2+)</name>
        <dbReference type="ChEBI" id="CHEBI:29108"/>
    </cofactor>
    <text evidence="15">Binds 2 calcium ions per subunit.</text>
</comment>
<feature type="binding site" evidence="15">
    <location>
        <position position="443"/>
    </location>
    <ligand>
        <name>Ca(2+)</name>
        <dbReference type="ChEBI" id="CHEBI:29108"/>
        <label>1</label>
    </ligand>
</feature>
<keyword evidence="9" id="KW-0560">Oxidoreductase</keyword>
<dbReference type="InterPro" id="IPR033905">
    <property type="entry name" value="Secretory_peroxidase"/>
</dbReference>
<evidence type="ECO:0000256" key="9">
    <source>
        <dbReference type="ARBA" id="ARBA00023002"/>
    </source>
</evidence>
<feature type="binding site" evidence="15">
    <location>
        <position position="449"/>
    </location>
    <ligand>
        <name>Ca(2+)</name>
        <dbReference type="ChEBI" id="CHEBI:29108"/>
        <label>1</label>
    </ligand>
</feature>
<dbReference type="EMBL" id="SDMP01000001">
    <property type="protein sequence ID" value="RYR79470.1"/>
    <property type="molecule type" value="Genomic_DNA"/>
</dbReference>
<feature type="domain" description="Plant heme peroxidase family profile" evidence="19">
    <location>
        <begin position="398"/>
        <end position="697"/>
    </location>
</feature>
<dbReference type="PROSITE" id="PS00435">
    <property type="entry name" value="PEROXIDASE_1"/>
    <property type="match status" value="2"/>
</dbReference>
<evidence type="ECO:0000256" key="16">
    <source>
        <dbReference type="PIRSR" id="PIRSR600823-4"/>
    </source>
</evidence>
<dbReference type="PROSITE" id="PS00436">
    <property type="entry name" value="PEROXIDASE_2"/>
    <property type="match status" value="2"/>
</dbReference>
<evidence type="ECO:0000256" key="12">
    <source>
        <dbReference type="ARBA" id="ARBA00023180"/>
    </source>
</evidence>
<dbReference type="PANTHER" id="PTHR31388">
    <property type="entry name" value="PEROXIDASE 72-RELATED"/>
    <property type="match status" value="1"/>
</dbReference>
<dbReference type="InterPro" id="IPR002016">
    <property type="entry name" value="Haem_peroxidase"/>
</dbReference>
<feature type="binding site" evidence="15">
    <location>
        <position position="447"/>
    </location>
    <ligand>
        <name>Ca(2+)</name>
        <dbReference type="ChEBI" id="CHEBI:29108"/>
        <label>1</label>
    </ligand>
</feature>
<feature type="disulfide bond" evidence="17">
    <location>
        <begin position="408"/>
        <end position="488"/>
    </location>
</feature>
<organism evidence="20 21">
    <name type="scientific">Arachis hypogaea</name>
    <name type="common">Peanut</name>
    <dbReference type="NCBI Taxonomy" id="3818"/>
    <lineage>
        <taxon>Eukaryota</taxon>
        <taxon>Viridiplantae</taxon>
        <taxon>Streptophyta</taxon>
        <taxon>Embryophyta</taxon>
        <taxon>Tracheophyta</taxon>
        <taxon>Spermatophyta</taxon>
        <taxon>Magnoliopsida</taxon>
        <taxon>eudicotyledons</taxon>
        <taxon>Gunneridae</taxon>
        <taxon>Pentapetalae</taxon>
        <taxon>rosids</taxon>
        <taxon>fabids</taxon>
        <taxon>Fabales</taxon>
        <taxon>Fabaceae</taxon>
        <taxon>Papilionoideae</taxon>
        <taxon>50 kb inversion clade</taxon>
        <taxon>dalbergioids sensu lato</taxon>
        <taxon>Dalbergieae</taxon>
        <taxon>Pterocarpus clade</taxon>
        <taxon>Arachis</taxon>
    </lineage>
</organism>
<dbReference type="FunFam" id="1.10.420.10:FF:000001">
    <property type="entry name" value="Peroxidase"/>
    <property type="match status" value="2"/>
</dbReference>
<comment type="function">
    <text evidence="2">Removal of H(2)O(2), oxidation of toxic reductants, biosynthesis and degradation of lignin, suberization, auxin catabolism, response to environmental stresses such as wounding, pathogen attack and oxidative stress. These functions might be dependent on each isozyme/isoform in each plant tissue.</text>
</comment>
<dbReference type="Gene3D" id="1.10.520.10">
    <property type="match status" value="2"/>
</dbReference>
<keyword evidence="18" id="KW-0812">Transmembrane</keyword>
<dbReference type="Gene3D" id="1.10.420.10">
    <property type="entry name" value="Peroxidase, domain 2"/>
    <property type="match status" value="2"/>
</dbReference>
<evidence type="ECO:0000256" key="1">
    <source>
        <dbReference type="ARBA" id="ARBA00000189"/>
    </source>
</evidence>
<evidence type="ECO:0000256" key="11">
    <source>
        <dbReference type="ARBA" id="ARBA00023157"/>
    </source>
</evidence>
<keyword evidence="12" id="KW-0325">Glycoprotein</keyword>
<evidence type="ECO:0000256" key="5">
    <source>
        <dbReference type="ARBA" id="ARBA00022559"/>
    </source>
</evidence>
<dbReference type="GO" id="GO:0006979">
    <property type="term" value="P:response to oxidative stress"/>
    <property type="evidence" value="ECO:0007669"/>
    <property type="project" value="InterPro"/>
</dbReference>
<dbReference type="InterPro" id="IPR010255">
    <property type="entry name" value="Haem_peroxidase_sf"/>
</dbReference>
<dbReference type="SUPFAM" id="SSF48113">
    <property type="entry name" value="Heme-dependent peroxidases"/>
    <property type="match status" value="2"/>
</dbReference>
<evidence type="ECO:0000256" key="14">
    <source>
        <dbReference type="PIRSR" id="PIRSR600823-2"/>
    </source>
</evidence>
<evidence type="ECO:0000259" key="19">
    <source>
        <dbReference type="PROSITE" id="PS50873"/>
    </source>
</evidence>
<evidence type="ECO:0000313" key="21">
    <source>
        <dbReference type="Proteomes" id="UP000289738"/>
    </source>
</evidence>
<dbReference type="InterPro" id="IPR000823">
    <property type="entry name" value="Peroxidase_pln"/>
</dbReference>
<name>A0A445EVM9_ARAHY</name>
<feature type="binding site" evidence="15">
    <location>
        <position position="461"/>
    </location>
    <ligand>
        <name>Ca(2+)</name>
        <dbReference type="ChEBI" id="CHEBI:29108"/>
        <label>1</label>
    </ligand>
</feature>
<feature type="binding site" evidence="15">
    <location>
        <position position="616"/>
    </location>
    <ligand>
        <name>Ca(2+)</name>
        <dbReference type="ChEBI" id="CHEBI:29108"/>
        <label>2</label>
    </ligand>
</feature>
<comment type="similarity">
    <text evidence="3">Belongs to the peroxidase family. Ascorbate peroxidase subfamily.</text>
</comment>